<sequence>MTGPHSPARPYGHTTAPPLESHDPIAQAPKTKPTHQDHETIPPSLRILAAEERRLLCKHRSPSLNRLHQARLLPFPPDHKGPVTTRPLRRSNLCHLCGVTGHKAAGCLAPARCIVCAEVGRPLAHTMGGRACRLPPTKARTAKRTDAAPRQAEPQQGTLEVAMEEHGPQSQSPSEQLEPLRRCTGPFPTAPGGVVDQPGGGSGEIFRPQ</sequence>
<organism evidence="2 3">
    <name type="scientific">Danaus plexippus plexippus</name>
    <dbReference type="NCBI Taxonomy" id="278856"/>
    <lineage>
        <taxon>Eukaryota</taxon>
        <taxon>Metazoa</taxon>
        <taxon>Ecdysozoa</taxon>
        <taxon>Arthropoda</taxon>
        <taxon>Hexapoda</taxon>
        <taxon>Insecta</taxon>
        <taxon>Pterygota</taxon>
        <taxon>Neoptera</taxon>
        <taxon>Endopterygota</taxon>
        <taxon>Lepidoptera</taxon>
        <taxon>Glossata</taxon>
        <taxon>Ditrysia</taxon>
        <taxon>Papilionoidea</taxon>
        <taxon>Nymphalidae</taxon>
        <taxon>Danainae</taxon>
        <taxon>Danaini</taxon>
        <taxon>Danaina</taxon>
        <taxon>Danaus</taxon>
        <taxon>Danaus</taxon>
    </lineage>
</organism>
<dbReference type="EMBL" id="AGBW02012578">
    <property type="protein sequence ID" value="OWR44797.1"/>
    <property type="molecule type" value="Genomic_DNA"/>
</dbReference>
<reference evidence="2 3" key="1">
    <citation type="journal article" date="2011" name="Cell">
        <title>The monarch butterfly genome yields insights into long-distance migration.</title>
        <authorList>
            <person name="Zhan S."/>
            <person name="Merlin C."/>
            <person name="Boore J.L."/>
            <person name="Reppert S.M."/>
        </authorList>
    </citation>
    <scope>NUCLEOTIDE SEQUENCE [LARGE SCALE GENOMIC DNA]</scope>
    <source>
        <strain evidence="2">F-2</strain>
    </source>
</reference>
<dbReference type="AlphaFoldDB" id="A0A212ETJ2"/>
<dbReference type="Proteomes" id="UP000007151">
    <property type="component" value="Unassembled WGS sequence"/>
</dbReference>
<keyword evidence="3" id="KW-1185">Reference proteome</keyword>
<comment type="caution">
    <text evidence="2">The sequence shown here is derived from an EMBL/GenBank/DDBJ whole genome shotgun (WGS) entry which is preliminary data.</text>
</comment>
<feature type="region of interest" description="Disordered" evidence="1">
    <location>
        <begin position="139"/>
        <end position="209"/>
    </location>
</feature>
<evidence type="ECO:0000256" key="1">
    <source>
        <dbReference type="SAM" id="MobiDB-lite"/>
    </source>
</evidence>
<proteinExistence type="predicted"/>
<accession>A0A212ETJ2</accession>
<evidence type="ECO:0000313" key="3">
    <source>
        <dbReference type="Proteomes" id="UP000007151"/>
    </source>
</evidence>
<protein>
    <submittedName>
        <fullName evidence="2">Gag protein</fullName>
    </submittedName>
</protein>
<feature type="region of interest" description="Disordered" evidence="1">
    <location>
        <begin position="1"/>
        <end position="42"/>
    </location>
</feature>
<dbReference type="InParanoid" id="A0A212ETJ2"/>
<gene>
    <name evidence="2" type="ORF">KGM_200879</name>
</gene>
<evidence type="ECO:0000313" key="2">
    <source>
        <dbReference type="EMBL" id="OWR44797.1"/>
    </source>
</evidence>
<dbReference type="KEGG" id="dpl:KGM_200879"/>
<name>A0A212ETJ2_DANPL</name>